<proteinExistence type="predicted"/>
<feature type="signal peptide" evidence="1">
    <location>
        <begin position="1"/>
        <end position="19"/>
    </location>
</feature>
<evidence type="ECO:0000256" key="1">
    <source>
        <dbReference type="SAM" id="SignalP"/>
    </source>
</evidence>
<sequence length="138" mass="16247">MKKILYCFILTLFSFIVFADNAKKDDWINPYLIKGYISYNDFNNFISSKDERAQSFGAAYLSGIVNTFNWENIAREQKGLPKIYCAKSALQSPEVKKLMNQYTNLFNGEPIKKYGDEDLYFLVRFTLRYYHPCPEENK</sequence>
<evidence type="ECO:0000313" key="3">
    <source>
        <dbReference type="Proteomes" id="UP000199698"/>
    </source>
</evidence>
<dbReference type="RefSeq" id="WP_091126027.1">
    <property type="nucleotide sequence ID" value="NZ_FMBA01000080.1"/>
</dbReference>
<protein>
    <recommendedName>
        <fullName evidence="4">Rap1a immunity protein domain-containing protein</fullName>
    </recommendedName>
</protein>
<name>A0A1C4DK50_9GAMM</name>
<evidence type="ECO:0008006" key="4">
    <source>
        <dbReference type="Google" id="ProtNLM"/>
    </source>
</evidence>
<dbReference type="Proteomes" id="UP000199698">
    <property type="component" value="Unassembled WGS sequence"/>
</dbReference>
<keyword evidence="1" id="KW-0732">Signal</keyword>
<keyword evidence="3" id="KW-1185">Reference proteome</keyword>
<dbReference type="STRING" id="1798183.GA0061080_10805"/>
<feature type="chain" id="PRO_5008690535" description="Rap1a immunity protein domain-containing protein" evidence="1">
    <location>
        <begin position="20"/>
        <end position="138"/>
    </location>
</feature>
<dbReference type="AlphaFoldDB" id="A0A1C4DK50"/>
<accession>A0A1C4DK50</accession>
<dbReference type="EMBL" id="FMBA01000080">
    <property type="protein sequence ID" value="SCC31754.1"/>
    <property type="molecule type" value="Genomic_DNA"/>
</dbReference>
<evidence type="ECO:0000313" key="2">
    <source>
        <dbReference type="EMBL" id="SCC31754.1"/>
    </source>
</evidence>
<gene>
    <name evidence="2" type="ORF">GA0061080_10805</name>
</gene>
<reference evidence="3" key="1">
    <citation type="submission" date="2016-08" db="EMBL/GenBank/DDBJ databases">
        <authorList>
            <person name="Varghese N."/>
            <person name="Submissions Spin"/>
        </authorList>
    </citation>
    <scope>NUCLEOTIDE SEQUENCE [LARGE SCALE GENOMIC DNA]</scope>
    <source>
        <strain evidence="3">R-53144</strain>
    </source>
</reference>
<organism evidence="2 3">
    <name type="scientific">Gilliamella intestini</name>
    <dbReference type="NCBI Taxonomy" id="1798183"/>
    <lineage>
        <taxon>Bacteria</taxon>
        <taxon>Pseudomonadati</taxon>
        <taxon>Pseudomonadota</taxon>
        <taxon>Gammaproteobacteria</taxon>
        <taxon>Orbales</taxon>
        <taxon>Orbaceae</taxon>
        <taxon>Gilliamella</taxon>
    </lineage>
</organism>